<dbReference type="RefSeq" id="WP_004879080.1">
    <property type="nucleotide sequence ID" value="NZ_AKIQ01000062.1"/>
</dbReference>
<evidence type="ECO:0000313" key="2">
    <source>
        <dbReference type="EMBL" id="ENV36880.1"/>
    </source>
</evidence>
<feature type="transmembrane region" description="Helical" evidence="1">
    <location>
        <begin position="80"/>
        <end position="99"/>
    </location>
</feature>
<dbReference type="Proteomes" id="UP000018445">
    <property type="component" value="Unassembled WGS sequence"/>
</dbReference>
<keyword evidence="1" id="KW-0812">Transmembrane</keyword>
<dbReference type="AlphaFoldDB" id="N8ZZC4"/>
<comment type="caution">
    <text evidence="2">The sequence shown here is derived from an EMBL/GenBank/DDBJ whole genome shotgun (WGS) entry which is preliminary data.</text>
</comment>
<keyword evidence="3" id="KW-1185">Reference proteome</keyword>
<organism evidence="2 3">
    <name type="scientific">Acinetobacter venetianus (strain ATCC 31012 / DSM 23050 / BCRC 14357 / CCUG 45561 / CIP 110063 / KCTC 2702 / LMG 19082 / RAG-1)</name>
    <dbReference type="NCBI Taxonomy" id="1191460"/>
    <lineage>
        <taxon>Bacteria</taxon>
        <taxon>Pseudomonadati</taxon>
        <taxon>Pseudomonadota</taxon>
        <taxon>Gammaproteobacteria</taxon>
        <taxon>Moraxellales</taxon>
        <taxon>Moraxellaceae</taxon>
        <taxon>Acinetobacter</taxon>
    </lineage>
</organism>
<reference evidence="2 3" key="1">
    <citation type="submission" date="2013-02" db="EMBL/GenBank/DDBJ databases">
        <title>The Genome Sequence of Acinetobacter venetianus CIP 110063.</title>
        <authorList>
            <consortium name="The Broad Institute Genome Sequencing Platform"/>
            <consortium name="The Broad Institute Genome Sequencing Center for Infectious Disease"/>
            <person name="Cerqueira G."/>
            <person name="Feldgarden M."/>
            <person name="Courvalin P."/>
            <person name="Perichon B."/>
            <person name="Grillot-Courvalin C."/>
            <person name="Clermont D."/>
            <person name="Rocha E."/>
            <person name="Yoon E.-J."/>
            <person name="Nemec A."/>
            <person name="Walker B."/>
            <person name="Young S.K."/>
            <person name="Zeng Q."/>
            <person name="Gargeya S."/>
            <person name="Fitzgerald M."/>
            <person name="Haas B."/>
            <person name="Abouelleil A."/>
            <person name="Alvarado L."/>
            <person name="Arachchi H.M."/>
            <person name="Berlin A.M."/>
            <person name="Chapman S.B."/>
            <person name="Dewar J."/>
            <person name="Goldberg J."/>
            <person name="Griggs A."/>
            <person name="Gujja S."/>
            <person name="Hansen M."/>
            <person name="Howarth C."/>
            <person name="Imamovic A."/>
            <person name="Larimer J."/>
            <person name="McCowan C."/>
            <person name="Murphy C."/>
            <person name="Neiman D."/>
            <person name="Pearson M."/>
            <person name="Priest M."/>
            <person name="Roberts A."/>
            <person name="Saif S."/>
            <person name="Shea T."/>
            <person name="Sisk P."/>
            <person name="Sykes S."/>
            <person name="Wortman J."/>
            <person name="Nusbaum C."/>
            <person name="Birren B."/>
        </authorList>
    </citation>
    <scope>NUCLEOTIDE SEQUENCE [LARGE SCALE GENOMIC DNA]</scope>
    <source>
        <strain evidence="3">ATCC 31012 / DSM 23050 / BCRC 14357 / CCUG 45561 / CIP 110063 / KCTC 2702 / LMG 19082 / RAG-1</strain>
    </source>
</reference>
<gene>
    <name evidence="2" type="ORF">F959_01687</name>
</gene>
<dbReference type="HOGENOM" id="CLU_2285345_0_0_6"/>
<dbReference type="EMBL" id="APPO01000013">
    <property type="protein sequence ID" value="ENV36880.1"/>
    <property type="molecule type" value="Genomic_DNA"/>
</dbReference>
<proteinExistence type="predicted"/>
<keyword evidence="1" id="KW-0472">Membrane</keyword>
<evidence type="ECO:0000256" key="1">
    <source>
        <dbReference type="SAM" id="Phobius"/>
    </source>
</evidence>
<accession>N8ZZC4</accession>
<protein>
    <submittedName>
        <fullName evidence="2">Uncharacterized protein</fullName>
    </submittedName>
</protein>
<dbReference type="PATRIC" id="fig|1191460.12.peg.1672"/>
<dbReference type="GeneID" id="58194564"/>
<keyword evidence="1" id="KW-1133">Transmembrane helix</keyword>
<feature type="transmembrane region" description="Helical" evidence="1">
    <location>
        <begin position="42"/>
        <end position="60"/>
    </location>
</feature>
<feature type="transmembrane region" description="Helical" evidence="1">
    <location>
        <begin position="12"/>
        <end position="35"/>
    </location>
</feature>
<sequence length="101" mass="11468">MKDALLLLLGKYKLFCLIFTGLIIFISIIYAFIFTSITVSDFAILIVAWAFFVSSIWNVSYVYAPSVNKNSNIYDVVSRWGLIMISLIILTYGVVNIFLHS</sequence>
<evidence type="ECO:0000313" key="3">
    <source>
        <dbReference type="Proteomes" id="UP000018445"/>
    </source>
</evidence>
<name>N8ZZC4_ACIVR</name>